<organism evidence="2 3">
    <name type="scientific">Zingiber officinale</name>
    <name type="common">Ginger</name>
    <name type="synonym">Amomum zingiber</name>
    <dbReference type="NCBI Taxonomy" id="94328"/>
    <lineage>
        <taxon>Eukaryota</taxon>
        <taxon>Viridiplantae</taxon>
        <taxon>Streptophyta</taxon>
        <taxon>Embryophyta</taxon>
        <taxon>Tracheophyta</taxon>
        <taxon>Spermatophyta</taxon>
        <taxon>Magnoliopsida</taxon>
        <taxon>Liliopsida</taxon>
        <taxon>Zingiberales</taxon>
        <taxon>Zingiberaceae</taxon>
        <taxon>Zingiber</taxon>
    </lineage>
</organism>
<gene>
    <name evidence="2" type="ORF">ZIOFF_035091</name>
</gene>
<dbReference type="Proteomes" id="UP000734854">
    <property type="component" value="Unassembled WGS sequence"/>
</dbReference>
<evidence type="ECO:0000313" key="3">
    <source>
        <dbReference type="Proteomes" id="UP000734854"/>
    </source>
</evidence>
<sequence>MSDVWEFKNGVMQIVEMENLGGCRDQQLLVYLLTEELITSHQMLEDMLRKLSPGGRPAAAGADDHRGSPSPQSASRRS</sequence>
<proteinExistence type="predicted"/>
<feature type="region of interest" description="Disordered" evidence="1">
    <location>
        <begin position="49"/>
        <end position="78"/>
    </location>
</feature>
<accession>A0A8J5G8W2</accession>
<evidence type="ECO:0000256" key="1">
    <source>
        <dbReference type="SAM" id="MobiDB-lite"/>
    </source>
</evidence>
<name>A0A8J5G8W2_ZINOF</name>
<dbReference type="EMBL" id="JACMSC010000010">
    <property type="protein sequence ID" value="KAG6502803.1"/>
    <property type="molecule type" value="Genomic_DNA"/>
</dbReference>
<keyword evidence="3" id="KW-1185">Reference proteome</keyword>
<comment type="caution">
    <text evidence="2">The sequence shown here is derived from an EMBL/GenBank/DDBJ whole genome shotgun (WGS) entry which is preliminary data.</text>
</comment>
<evidence type="ECO:0000313" key="2">
    <source>
        <dbReference type="EMBL" id="KAG6502803.1"/>
    </source>
</evidence>
<protein>
    <submittedName>
        <fullName evidence="2">Uncharacterized protein</fullName>
    </submittedName>
</protein>
<reference evidence="2 3" key="1">
    <citation type="submission" date="2020-08" db="EMBL/GenBank/DDBJ databases">
        <title>Plant Genome Project.</title>
        <authorList>
            <person name="Zhang R.-G."/>
        </authorList>
    </citation>
    <scope>NUCLEOTIDE SEQUENCE [LARGE SCALE GENOMIC DNA]</scope>
    <source>
        <tissue evidence="2">Rhizome</tissue>
    </source>
</reference>
<feature type="compositionally biased region" description="Polar residues" evidence="1">
    <location>
        <begin position="69"/>
        <end position="78"/>
    </location>
</feature>
<dbReference type="AlphaFoldDB" id="A0A8J5G8W2"/>